<dbReference type="SUPFAM" id="SSF144122">
    <property type="entry name" value="Tim10-like"/>
    <property type="match status" value="1"/>
</dbReference>
<keyword evidence="2" id="KW-1185">Reference proteome</keyword>
<accession>A0A8C4Q6P7</accession>
<reference evidence="1" key="2">
    <citation type="submission" date="2025-09" db="UniProtKB">
        <authorList>
            <consortium name="Ensembl"/>
        </authorList>
    </citation>
    <scope>IDENTIFICATION</scope>
</reference>
<sequence length="106" mass="12068">MVVYSTADVEVASVIRKCQHINKLRGIVDLTIAITTLPTKLDKLCFHMQFVFISRESCVDNCAGKLIQSNHRVMLSYVELMPEMVQRRVAEMQAKMEKQEGGHTEV</sequence>
<name>A0A8C4Q6P7_EPTBU</name>
<dbReference type="GeneTree" id="ENSGT00940000174587"/>
<dbReference type="Proteomes" id="UP000694388">
    <property type="component" value="Unplaced"/>
</dbReference>
<proteinExistence type="predicted"/>
<organism evidence="1 2">
    <name type="scientific">Eptatretus burgeri</name>
    <name type="common">Inshore hagfish</name>
    <dbReference type="NCBI Taxonomy" id="7764"/>
    <lineage>
        <taxon>Eukaryota</taxon>
        <taxon>Metazoa</taxon>
        <taxon>Chordata</taxon>
        <taxon>Craniata</taxon>
        <taxon>Vertebrata</taxon>
        <taxon>Cyclostomata</taxon>
        <taxon>Myxini</taxon>
        <taxon>Myxiniformes</taxon>
        <taxon>Myxinidae</taxon>
        <taxon>Eptatretinae</taxon>
        <taxon>Eptatretus</taxon>
    </lineage>
</organism>
<dbReference type="InterPro" id="IPR035427">
    <property type="entry name" value="Tim10-like_dom_sf"/>
</dbReference>
<dbReference type="AlphaFoldDB" id="A0A8C4Q6P7"/>
<dbReference type="Gene3D" id="1.10.287.810">
    <property type="entry name" value="Mitochondrial import inner membrane translocase subunit tim13 like domains"/>
    <property type="match status" value="1"/>
</dbReference>
<protein>
    <submittedName>
        <fullName evidence="1">Uncharacterized protein</fullName>
    </submittedName>
</protein>
<evidence type="ECO:0000313" key="2">
    <source>
        <dbReference type="Proteomes" id="UP000694388"/>
    </source>
</evidence>
<dbReference type="Ensembl" id="ENSEBUT00000011071.1">
    <property type="protein sequence ID" value="ENSEBUP00000010523.1"/>
    <property type="gene ID" value="ENSEBUG00000006770.1"/>
</dbReference>
<evidence type="ECO:0000313" key="1">
    <source>
        <dbReference type="Ensembl" id="ENSEBUP00000010523.1"/>
    </source>
</evidence>
<reference evidence="1" key="1">
    <citation type="submission" date="2025-08" db="UniProtKB">
        <authorList>
            <consortium name="Ensembl"/>
        </authorList>
    </citation>
    <scope>IDENTIFICATION</scope>
</reference>